<keyword evidence="4" id="KW-1185">Reference proteome</keyword>
<dbReference type="SMART" id="SM00151">
    <property type="entry name" value="SWIB"/>
    <property type="match status" value="1"/>
</dbReference>
<feature type="compositionally biased region" description="Basic and acidic residues" evidence="1">
    <location>
        <begin position="43"/>
        <end position="65"/>
    </location>
</feature>
<reference evidence="3" key="1">
    <citation type="submission" date="2021-01" db="EMBL/GenBank/DDBJ databases">
        <title>Adiantum capillus-veneris genome.</title>
        <authorList>
            <person name="Fang Y."/>
            <person name="Liao Q."/>
        </authorList>
    </citation>
    <scope>NUCLEOTIDE SEQUENCE</scope>
    <source>
        <strain evidence="3">H3</strain>
        <tissue evidence="3">Leaf</tissue>
    </source>
</reference>
<comment type="caution">
    <text evidence="3">The sequence shown here is derived from an EMBL/GenBank/DDBJ whole genome shotgun (WGS) entry which is preliminary data.</text>
</comment>
<evidence type="ECO:0000313" key="3">
    <source>
        <dbReference type="EMBL" id="KAI5062504.1"/>
    </source>
</evidence>
<accession>A0A9D4U8I1</accession>
<dbReference type="InterPro" id="IPR036885">
    <property type="entry name" value="SWIB_MDM2_dom_sf"/>
</dbReference>
<dbReference type="InterPro" id="IPR019835">
    <property type="entry name" value="SWIB_domain"/>
</dbReference>
<organism evidence="3 4">
    <name type="scientific">Adiantum capillus-veneris</name>
    <name type="common">Maidenhair fern</name>
    <dbReference type="NCBI Taxonomy" id="13818"/>
    <lineage>
        <taxon>Eukaryota</taxon>
        <taxon>Viridiplantae</taxon>
        <taxon>Streptophyta</taxon>
        <taxon>Embryophyta</taxon>
        <taxon>Tracheophyta</taxon>
        <taxon>Polypodiopsida</taxon>
        <taxon>Polypodiidae</taxon>
        <taxon>Polypodiales</taxon>
        <taxon>Pteridineae</taxon>
        <taxon>Pteridaceae</taxon>
        <taxon>Vittarioideae</taxon>
        <taxon>Adiantum</taxon>
    </lineage>
</organism>
<dbReference type="PANTHER" id="PTHR13844">
    <property type="entry name" value="SWI/SNF-RELATED MATRIX-ASSOCIATED ACTIN-DEPENDENT REGULATOR OF CHROMATIN SUBFAMILY D"/>
    <property type="match status" value="1"/>
</dbReference>
<dbReference type="EMBL" id="JABFUD020000022">
    <property type="protein sequence ID" value="KAI5062504.1"/>
    <property type="molecule type" value="Genomic_DNA"/>
</dbReference>
<dbReference type="OrthoDB" id="10251073at2759"/>
<evidence type="ECO:0000256" key="1">
    <source>
        <dbReference type="SAM" id="MobiDB-lite"/>
    </source>
</evidence>
<feature type="domain" description="DM2" evidence="2">
    <location>
        <begin position="68"/>
        <end position="145"/>
    </location>
</feature>
<dbReference type="Pfam" id="PF02201">
    <property type="entry name" value="SWIB"/>
    <property type="match status" value="1"/>
</dbReference>
<sequence length="147" mass="16024">MPSSSALSSLAGKLCKVASPSPLPLSSGSCRCFSVQAKSKKVPKAELKTTTEPEPEPEPKPKPEPRGGAQILYRVSSSLAPILQTSETTRPDALKRVWDYIKAHKLQSSTEKSQILCDPPLKKAFGRDNVKVSEVLKYLSPHLSRKI</sequence>
<dbReference type="AlphaFoldDB" id="A0A9D4U8I1"/>
<dbReference type="SUPFAM" id="SSF47592">
    <property type="entry name" value="SWIB/MDM2 domain"/>
    <property type="match status" value="1"/>
</dbReference>
<evidence type="ECO:0000313" key="4">
    <source>
        <dbReference type="Proteomes" id="UP000886520"/>
    </source>
</evidence>
<dbReference type="InterPro" id="IPR003121">
    <property type="entry name" value="SWIB_MDM2_domain"/>
</dbReference>
<gene>
    <name evidence="3" type="ORF">GOP47_0023043</name>
</gene>
<dbReference type="Proteomes" id="UP000886520">
    <property type="component" value="Chromosome 22"/>
</dbReference>
<dbReference type="PROSITE" id="PS51925">
    <property type="entry name" value="SWIB_MDM2"/>
    <property type="match status" value="1"/>
</dbReference>
<evidence type="ECO:0000259" key="2">
    <source>
        <dbReference type="PROSITE" id="PS51925"/>
    </source>
</evidence>
<dbReference type="CDD" id="cd10567">
    <property type="entry name" value="SWIB-MDM2_like"/>
    <property type="match status" value="1"/>
</dbReference>
<dbReference type="Gene3D" id="1.10.245.10">
    <property type="entry name" value="SWIB/MDM2 domain"/>
    <property type="match status" value="1"/>
</dbReference>
<proteinExistence type="predicted"/>
<feature type="region of interest" description="Disordered" evidence="1">
    <location>
        <begin position="36"/>
        <end position="69"/>
    </location>
</feature>
<name>A0A9D4U8I1_ADICA</name>
<protein>
    <recommendedName>
        <fullName evidence="2">DM2 domain-containing protein</fullName>
    </recommendedName>
</protein>